<proteinExistence type="inferred from homology"/>
<keyword evidence="7" id="KW-0175">Coiled coil</keyword>
<dbReference type="InterPro" id="IPR039745">
    <property type="entry name" value="Vps54"/>
</dbReference>
<reference evidence="11 12" key="1">
    <citation type="journal article" date="2019" name="Sci. Rep.">
        <title>Comparative genomics of chytrid fungi reveal insights into the obligate biotrophic and pathogenic lifestyle of Synchytrium endobioticum.</title>
        <authorList>
            <person name="van de Vossenberg B.T.L.H."/>
            <person name="Warris S."/>
            <person name="Nguyen H.D.T."/>
            <person name="van Gent-Pelzer M.P.E."/>
            <person name="Joly D.L."/>
            <person name="van de Geest H.C."/>
            <person name="Bonants P.J.M."/>
            <person name="Smith D.S."/>
            <person name="Levesque C.A."/>
            <person name="van der Lee T.A.J."/>
        </authorList>
    </citation>
    <scope>NUCLEOTIDE SEQUENCE [LARGE SCALE GENOMIC DNA]</scope>
    <source>
        <strain evidence="11 12">JEL517</strain>
    </source>
</reference>
<feature type="compositionally biased region" description="Low complexity" evidence="8">
    <location>
        <begin position="611"/>
        <end position="621"/>
    </location>
</feature>
<feature type="region of interest" description="Disordered" evidence="8">
    <location>
        <begin position="1345"/>
        <end position="1414"/>
    </location>
</feature>
<evidence type="ECO:0000256" key="3">
    <source>
        <dbReference type="ARBA" id="ARBA00017665"/>
    </source>
</evidence>
<feature type="compositionally biased region" description="Polar residues" evidence="8">
    <location>
        <begin position="1144"/>
        <end position="1162"/>
    </location>
</feature>
<feature type="compositionally biased region" description="Low complexity" evidence="8">
    <location>
        <begin position="1382"/>
        <end position="1394"/>
    </location>
</feature>
<dbReference type="GeneID" id="42001242"/>
<keyword evidence="4" id="KW-0813">Transport</keyword>
<comment type="similarity">
    <text evidence="2">Belongs to the VPS54 family.</text>
</comment>
<feature type="region of interest" description="Disordered" evidence="8">
    <location>
        <begin position="597"/>
        <end position="621"/>
    </location>
</feature>
<feature type="domain" description="Vacuolar protein sorting-associated protein 54 N-terminal" evidence="10">
    <location>
        <begin position="177"/>
        <end position="337"/>
    </location>
</feature>
<dbReference type="InterPro" id="IPR019515">
    <property type="entry name" value="VPS54_N"/>
</dbReference>
<protein>
    <recommendedName>
        <fullName evidence="3">Vacuolar protein sorting-associated protein 54</fullName>
    </recommendedName>
</protein>
<feature type="region of interest" description="Disordered" evidence="8">
    <location>
        <begin position="1"/>
        <end position="53"/>
    </location>
</feature>
<dbReference type="RefSeq" id="XP_031027941.1">
    <property type="nucleotide sequence ID" value="XM_031165945.1"/>
</dbReference>
<feature type="compositionally biased region" description="Polar residues" evidence="8">
    <location>
        <begin position="1367"/>
        <end position="1381"/>
    </location>
</feature>
<feature type="compositionally biased region" description="Polar residues" evidence="8">
    <location>
        <begin position="1400"/>
        <end position="1414"/>
    </location>
</feature>
<dbReference type="EMBL" id="QEAO01000001">
    <property type="protein sequence ID" value="TPX38226.1"/>
    <property type="molecule type" value="Genomic_DNA"/>
</dbReference>
<keyword evidence="12" id="KW-1185">Reference proteome</keyword>
<feature type="compositionally biased region" description="Polar residues" evidence="8">
    <location>
        <begin position="1556"/>
        <end position="1567"/>
    </location>
</feature>
<dbReference type="PANTHER" id="PTHR12965:SF0">
    <property type="entry name" value="VACUOLAR PROTEIN SORTING-ASSOCIATED PROTEIN 54"/>
    <property type="match status" value="1"/>
</dbReference>
<feature type="region of interest" description="Disordered" evidence="8">
    <location>
        <begin position="800"/>
        <end position="842"/>
    </location>
</feature>
<feature type="compositionally biased region" description="Low complexity" evidence="8">
    <location>
        <begin position="1292"/>
        <end position="1312"/>
    </location>
</feature>
<dbReference type="GO" id="GO:0042147">
    <property type="term" value="P:retrograde transport, endosome to Golgi"/>
    <property type="evidence" value="ECO:0007669"/>
    <property type="project" value="InterPro"/>
</dbReference>
<evidence type="ECO:0000259" key="9">
    <source>
        <dbReference type="Pfam" id="PF07928"/>
    </source>
</evidence>
<dbReference type="GO" id="GO:0015031">
    <property type="term" value="P:protein transport"/>
    <property type="evidence" value="ECO:0007669"/>
    <property type="project" value="UniProtKB-KW"/>
</dbReference>
<dbReference type="Proteomes" id="UP000319731">
    <property type="component" value="Unassembled WGS sequence"/>
</dbReference>
<dbReference type="STRING" id="1806994.A0A507CIZ8"/>
<name>A0A507CIZ8_9FUNG</name>
<feature type="compositionally biased region" description="Polar residues" evidence="8">
    <location>
        <begin position="1349"/>
        <end position="1358"/>
    </location>
</feature>
<accession>A0A507CIZ8</accession>
<dbReference type="OrthoDB" id="10259024at2759"/>
<feature type="compositionally biased region" description="Low complexity" evidence="8">
    <location>
        <begin position="1227"/>
        <end position="1242"/>
    </location>
</feature>
<keyword evidence="5" id="KW-0653">Protein transport</keyword>
<feature type="compositionally biased region" description="Low complexity" evidence="8">
    <location>
        <begin position="1262"/>
        <end position="1285"/>
    </location>
</feature>
<evidence type="ECO:0000256" key="8">
    <source>
        <dbReference type="SAM" id="MobiDB-lite"/>
    </source>
</evidence>
<dbReference type="GO" id="GO:0000938">
    <property type="term" value="C:GARP complex"/>
    <property type="evidence" value="ECO:0007669"/>
    <property type="project" value="InterPro"/>
</dbReference>
<keyword evidence="6" id="KW-0333">Golgi apparatus</keyword>
<feature type="region of interest" description="Disordered" evidence="8">
    <location>
        <begin position="1556"/>
        <end position="1601"/>
    </location>
</feature>
<evidence type="ECO:0000256" key="5">
    <source>
        <dbReference type="ARBA" id="ARBA00022927"/>
    </source>
</evidence>
<dbReference type="Gene3D" id="1.20.1280.130">
    <property type="match status" value="1"/>
</dbReference>
<feature type="region of interest" description="Disordered" evidence="8">
    <location>
        <begin position="1133"/>
        <end position="1189"/>
    </location>
</feature>
<evidence type="ECO:0000259" key="10">
    <source>
        <dbReference type="Pfam" id="PF10475"/>
    </source>
</evidence>
<gene>
    <name evidence="11" type="ORF">SmJEL517_g00015</name>
</gene>
<feature type="compositionally biased region" description="Polar residues" evidence="8">
    <location>
        <begin position="815"/>
        <end position="824"/>
    </location>
</feature>
<dbReference type="Pfam" id="PF10475">
    <property type="entry name" value="Vps54_N"/>
    <property type="match status" value="1"/>
</dbReference>
<comment type="subcellular location">
    <subcellularLocation>
        <location evidence="1">Golgi apparatus</location>
        <location evidence="1">trans-Golgi network</location>
    </subcellularLocation>
</comment>
<dbReference type="PANTHER" id="PTHR12965">
    <property type="entry name" value="VACUOLAR PROTEIN SORTING 54"/>
    <property type="match status" value="1"/>
</dbReference>
<evidence type="ECO:0000256" key="1">
    <source>
        <dbReference type="ARBA" id="ARBA00004601"/>
    </source>
</evidence>
<evidence type="ECO:0000256" key="2">
    <source>
        <dbReference type="ARBA" id="ARBA00009150"/>
    </source>
</evidence>
<dbReference type="InterPro" id="IPR012501">
    <property type="entry name" value="Vps54_C"/>
</dbReference>
<dbReference type="Gene3D" id="6.10.250.860">
    <property type="match status" value="1"/>
</dbReference>
<feature type="region of interest" description="Disordered" evidence="8">
    <location>
        <begin position="1220"/>
        <end position="1312"/>
    </location>
</feature>
<organism evidence="11 12">
    <name type="scientific">Synchytrium microbalum</name>
    <dbReference type="NCBI Taxonomy" id="1806994"/>
    <lineage>
        <taxon>Eukaryota</taxon>
        <taxon>Fungi</taxon>
        <taxon>Fungi incertae sedis</taxon>
        <taxon>Chytridiomycota</taxon>
        <taxon>Chytridiomycota incertae sedis</taxon>
        <taxon>Chytridiomycetes</taxon>
        <taxon>Synchytriales</taxon>
        <taxon>Synchytriaceae</taxon>
        <taxon>Synchytrium</taxon>
    </lineage>
</organism>
<feature type="region of interest" description="Disordered" evidence="8">
    <location>
        <begin position="1630"/>
        <end position="1677"/>
    </location>
</feature>
<feature type="compositionally biased region" description="Polar residues" evidence="8">
    <location>
        <begin position="1639"/>
        <end position="1662"/>
    </location>
</feature>
<evidence type="ECO:0000313" key="12">
    <source>
        <dbReference type="Proteomes" id="UP000319731"/>
    </source>
</evidence>
<feature type="compositionally biased region" description="Polar residues" evidence="8">
    <location>
        <begin position="833"/>
        <end position="842"/>
    </location>
</feature>
<evidence type="ECO:0000256" key="6">
    <source>
        <dbReference type="ARBA" id="ARBA00023034"/>
    </source>
</evidence>
<dbReference type="GO" id="GO:0005829">
    <property type="term" value="C:cytosol"/>
    <property type="evidence" value="ECO:0007669"/>
    <property type="project" value="GOC"/>
</dbReference>
<evidence type="ECO:0000313" key="11">
    <source>
        <dbReference type="EMBL" id="TPX38226.1"/>
    </source>
</evidence>
<evidence type="ECO:0000256" key="7">
    <source>
        <dbReference type="ARBA" id="ARBA00023054"/>
    </source>
</evidence>
<sequence length="1677" mass="178866">MDRQGGSGNVSPARSGSPYGSPIRSTNQSMEFRIRRGGDATSPFDADAEPWGPKDIGRNAISGVMNDKQPPKSMENFAPVPPTIIRKVRNTEFDPYTKYLSEVFDKYQYHRAIGLQSAMEGTPTLGTSPLDEAEYLDLLDAASQLSLLPDTGGKRGRAALTASQRTRMLSVNAPPLDIVPKVFFELDFNLQAPHTFDAVTGGDDKVTSENPAETHVASSALQEKFSYLLDTVEVHLLKEIARKSSSFFAALSNLQALHSETLSCVEQIAQLRGKLHSVKQTGARRGIEVTRLKRRRANMAVLYASVRIVRDVQQMQPTIQALLAQSDFMTALNLVESTSLALRGSSDSGVHLQTDANSPVVAVSPSSSAPETIAPGIILIKSSAIPCTVDLRGVKGLAQLAHHLSEVSRNIGIMMESEFVRILLDKTTFEIVKSPTGGNGGPAVQYISNILEQKFLPGINPPATIEITDVMLEKEGRLRDRLDRLVLGLLRMDRLGSAFSVYRDNLLLEIKALAKKHHPPIGALDPSIPESAIKREQQQALAKQLKGMTFDAFLDVMLNVYIALLTSLERVAISNALICRIIKRAQDTGVQIGADSHQSLQLPPLPGSDESATSASSHPSHAALLRKRIEDDDDEFGSSADVLSPASLDAVSKLSTVAVIDKPVTVSSDTKGSDKTATTYGQMLNESAEILYSGSDLAQVRCAKLLSVRAEQNAQLNPKDFYRLFGATWEFVAGCEALCGRLCLGLKGNMLSQAKAYLNHFHEERTKQITLLVENEQWTQADVPIDFQRITDQIIAARSFGSPPPERPIRGGGQQPNTISSLTSLPLKRSSTDDNNNMRGSTSIASLHNALDDDDERGSSASPAKGSKSMKYVVVNGHKYYMVGCMLMFLKQLTEYMQCMENVPVLTAEVLNRIMEILKLVNNRLCQVILGAGAMRSAGLKNITARHIALAAQSLGVIVVLIPYLRVGIQQYLPTKQAVLLNDMDRLVKDYRDHQSELYAKLVSIMMERLTVHSKNLQGVNWDSPDPKDFLEEDGGVSTHMVTLVKETMTLHKVLAKYLDPETLKSVMGDVFKAYIKKLEEDLKKLDLFTSAGKNRLLIDVQYFIFKLSSLDGADGPGNHLEVVVNNTKIKDRRQVQPRPVSMSMESPVTPSGPATSTNATTIHPALPAAAPIPPPQPAVSTSSTGATPSVAAATGLSFKGFQGWKAAVPVSSALPVITSDTGSVKSPTNSNNASPSTSSPNAPGPQSNVPIVPSPQPLGASSTTNSSSSLNLTGPSITTPTPSTNLPPPLTQISNPQQQQPSIDKPVASTTSTAGSAAASAAASWTVKSSHFRTAFGGMFTARAVTPTPGQQKSSESLAPPHPPTKSVSDVTPSTIPAVNSSDGRSSLDGRSSVASVEATRSVSVGLPTSKSSESVGVVPATAAIVNLLQVVAPEVVIPQPVVEGQNSVVSPTAEGKPDVPSKEAVVSGSGEAENVARKEEVSSVAVESENVSGKEVMPAVPVQAGNVESTSGMPSDEKVPVVIDSTESAAVKEHAPEIVAELNIPVVENQPSANDMVAENSNSGDSEALDHNGGSSKPLEKVVGLSEGTDAIEKPISDSTTVLNVEEVSDHVEPVVSQVDGENAEQVLTADGPKAATGTSVQDTTGEVQQPQENSETPSDVTAAEKGEEEPSESL</sequence>
<feature type="region of interest" description="Disordered" evidence="8">
    <location>
        <begin position="1450"/>
        <end position="1491"/>
    </location>
</feature>
<comment type="caution">
    <text evidence="11">The sequence shown here is derived from an EMBL/GenBank/DDBJ whole genome shotgun (WGS) entry which is preliminary data.</text>
</comment>
<dbReference type="Pfam" id="PF07928">
    <property type="entry name" value="Vps54"/>
    <property type="match status" value="1"/>
</dbReference>
<feature type="region of interest" description="Disordered" evidence="8">
    <location>
        <begin position="847"/>
        <end position="866"/>
    </location>
</feature>
<feature type="domain" description="Vacuolar protein sorting-associated protein 54 C-terminal" evidence="9">
    <location>
        <begin position="878"/>
        <end position="1009"/>
    </location>
</feature>
<dbReference type="GO" id="GO:0019905">
    <property type="term" value="F:syntaxin binding"/>
    <property type="evidence" value="ECO:0007669"/>
    <property type="project" value="TreeGrafter"/>
</dbReference>
<dbReference type="GO" id="GO:0006896">
    <property type="term" value="P:Golgi to vacuole transport"/>
    <property type="evidence" value="ECO:0007669"/>
    <property type="project" value="TreeGrafter"/>
</dbReference>
<evidence type="ECO:0000256" key="4">
    <source>
        <dbReference type="ARBA" id="ARBA00022448"/>
    </source>
</evidence>